<dbReference type="EMBL" id="UGGQ01000006">
    <property type="protein sequence ID" value="STO16768.1"/>
    <property type="molecule type" value="Genomic_DNA"/>
</dbReference>
<dbReference type="Gene3D" id="3.40.50.12090">
    <property type="match status" value="1"/>
</dbReference>
<evidence type="ECO:0000313" key="3">
    <source>
        <dbReference type="Proteomes" id="UP000255284"/>
    </source>
</evidence>
<dbReference type="InterPro" id="IPR007253">
    <property type="entry name" value="Cell_wall-bd_2"/>
</dbReference>
<accession>A0A8G2HUB8</accession>
<keyword evidence="1" id="KW-0732">Signal</keyword>
<dbReference type="Pfam" id="PF04122">
    <property type="entry name" value="CW_binding_2"/>
    <property type="match status" value="2"/>
</dbReference>
<organism evidence="2 3">
    <name type="scientific">Mobiluncus mulieris</name>
    <dbReference type="NCBI Taxonomy" id="2052"/>
    <lineage>
        <taxon>Bacteria</taxon>
        <taxon>Bacillati</taxon>
        <taxon>Actinomycetota</taxon>
        <taxon>Actinomycetes</taxon>
        <taxon>Actinomycetales</taxon>
        <taxon>Actinomycetaceae</taxon>
        <taxon>Mobiluncus</taxon>
    </lineage>
</organism>
<evidence type="ECO:0000313" key="2">
    <source>
        <dbReference type="EMBL" id="STO16768.1"/>
    </source>
</evidence>
<evidence type="ECO:0000256" key="1">
    <source>
        <dbReference type="SAM" id="SignalP"/>
    </source>
</evidence>
<reference evidence="2 3" key="1">
    <citation type="submission" date="2018-06" db="EMBL/GenBank/DDBJ databases">
        <authorList>
            <consortium name="Pathogen Informatics"/>
            <person name="Doyle S."/>
        </authorList>
    </citation>
    <scope>NUCLEOTIDE SEQUENCE [LARGE SCALE GENOMIC DNA]</scope>
    <source>
        <strain evidence="2 3">NCTC11819</strain>
    </source>
</reference>
<gene>
    <name evidence="2" type="ORF">NCTC11819_01342</name>
</gene>
<dbReference type="Proteomes" id="UP000255284">
    <property type="component" value="Unassembled WGS sequence"/>
</dbReference>
<dbReference type="AlphaFoldDB" id="A0A8G2HUB8"/>
<dbReference type="RefSeq" id="WP_160151207.1">
    <property type="nucleotide sequence ID" value="NZ_UGGQ01000006.1"/>
</dbReference>
<proteinExistence type="predicted"/>
<feature type="signal peptide" evidence="1">
    <location>
        <begin position="1"/>
        <end position="29"/>
    </location>
</feature>
<comment type="caution">
    <text evidence="2">The sequence shown here is derived from an EMBL/GenBank/DDBJ whole genome shotgun (WGS) entry which is preliminary data.</text>
</comment>
<name>A0A8G2HUB8_9ACTO</name>
<protein>
    <submittedName>
        <fullName evidence="2">Cell wall binding repeat 2</fullName>
    </submittedName>
</protein>
<feature type="chain" id="PRO_5038755003" evidence="1">
    <location>
        <begin position="30"/>
        <end position="972"/>
    </location>
</feature>
<sequence>MMNFGKKMAVGVASAALVASLAGVPAAVANKSIPLPGGAKLERVDGVDRMLTSFNAAKLRMQDKQSNGVAVKTAYLVNQDSVVDAATAGMVKDGVVLLVPSDAKGQQLLGAMMSKDDDLKKIKKLVAIGGEAVMPKEAVANVAKMNRNINSKSDRLGGKNRYETNVAIAKKVYKDGGPGPILLTRGDNPVDGITAGSYEAAATLLVNPAGDVDKSTKSYMDSLKGKNQDVLVLGGESVLPEDQVKKLFDGVKQLDPWSYKDEVTKLKNNLRKAAANFIGQSAWQKGTDNVAGYFGRAAENSNNGDCVDDMKLSGDQSLINVSDGIPATEKCFIGYDRSLGLVKANAAKILKQVSAKQDALDNQVKAVKAANVTAQAEGKTVKSYPANARDLAAYSGYTALSAAFKAMYGVAPEAPEATIDSEGVVTVNNPGSWKFSADGAFDGVNEDAVASVIADYKDAAGDSKVIKLNASTTVKLGDLPTTTLGTADNIAKASGTNLEVNFGAVAEVTKKALADLKAGHAEAKKALDDAIIAWKASPFAKVVERKGSGSPRIVGKDRYETSALLSYYLRGASNSRNSEGWTENNGWGFGSWKHVYFASGEDAHLIDSVVAGQLRYGPILLVKSDGDLPESVAKEIKNMGTAKKVQGGWVIGGKKAVSDKVAKAGAAKFSEGGKFVTDDKQSSTRGDINLHSVAGHTNPVEAVEGKVATFKYLLKDKVGAVITKLTDADVEIKTDPAGVDSKSSFDVVLGNDGELSVTTKTTTGVGTYKVTVKDKKGNSKSFTIKVVEAPAAGAKANDQGLTDLNQMSLTTPAGAKTVELDITAPSAAASDIKVNGEAPNADGRPNAAATAGQNGKVDVTVTPGTTKFGTYTVTGKVGTRKFSFIFEYKAPTNPTALVATTGITGAYGINANPNTTSANDAVNGWKGYKADGTEVTPNGVVAVKHSTDNKWGIKGGTDVKYLVKSNTVYEIK</sequence>